<dbReference type="PRINTS" id="PR00762">
    <property type="entry name" value="CLCHANNEL"/>
</dbReference>
<dbReference type="InterPro" id="IPR014743">
    <property type="entry name" value="Cl-channel_core"/>
</dbReference>
<evidence type="ECO:0000256" key="5">
    <source>
        <dbReference type="ARBA" id="ARBA00023065"/>
    </source>
</evidence>
<dbReference type="EMBL" id="RJVI01000001">
    <property type="protein sequence ID" value="ROR34696.1"/>
    <property type="molecule type" value="Genomic_DNA"/>
</dbReference>
<feature type="transmembrane region" description="Helical" evidence="10">
    <location>
        <begin position="31"/>
        <end position="50"/>
    </location>
</feature>
<organism evidence="11 12">
    <name type="scientific">Inmirania thermothiophila</name>
    <dbReference type="NCBI Taxonomy" id="1750597"/>
    <lineage>
        <taxon>Bacteria</taxon>
        <taxon>Pseudomonadati</taxon>
        <taxon>Pseudomonadota</taxon>
        <taxon>Gammaproteobacteria</taxon>
        <taxon>Chromatiales</taxon>
        <taxon>Ectothiorhodospiraceae</taxon>
        <taxon>Inmirania</taxon>
    </lineage>
</organism>
<protein>
    <submittedName>
        <fullName evidence="11">H+/Cl-antiporter ClcA</fullName>
    </submittedName>
</protein>
<name>A0A3N1Y799_9GAMM</name>
<feature type="transmembrane region" description="Helical" evidence="10">
    <location>
        <begin position="169"/>
        <end position="192"/>
    </location>
</feature>
<feature type="transmembrane region" description="Helical" evidence="10">
    <location>
        <begin position="70"/>
        <end position="88"/>
    </location>
</feature>
<dbReference type="PANTHER" id="PTHR43427">
    <property type="entry name" value="CHLORIDE CHANNEL PROTEIN CLC-E"/>
    <property type="match status" value="1"/>
</dbReference>
<dbReference type="SUPFAM" id="SSF81340">
    <property type="entry name" value="Clc chloride channel"/>
    <property type="match status" value="1"/>
</dbReference>
<dbReference type="InterPro" id="IPR001807">
    <property type="entry name" value="ClC"/>
</dbReference>
<dbReference type="GO" id="GO:0005254">
    <property type="term" value="F:chloride channel activity"/>
    <property type="evidence" value="ECO:0007669"/>
    <property type="project" value="UniProtKB-KW"/>
</dbReference>
<evidence type="ECO:0000313" key="11">
    <source>
        <dbReference type="EMBL" id="ROR34696.1"/>
    </source>
</evidence>
<comment type="subcellular location">
    <subcellularLocation>
        <location evidence="1">Membrane</location>
        <topology evidence="1">Multi-pass membrane protein</topology>
    </subcellularLocation>
</comment>
<feature type="transmembrane region" description="Helical" evidence="10">
    <location>
        <begin position="119"/>
        <end position="141"/>
    </location>
</feature>
<sequence length="436" mass="43566">MRTGAPGPVGRATRRRWRHALLSPTVWRLRLVYWGGAAAVAVLTAGYARLAREAEATYRAGLELDPGVGWLLPAVTLPLIGWLVARLAPAAAGSGAPQAMAALVVADERARARLLAPRVVAAKIGLGAAALAGGAAAGIFAPSVQIGAATMQAVGRHAGLAGRRAERGLVLAGAAAGIAASFGAPLAGIVFAMEEMARSFEERANALLLTAVVLAGLVTVAMGWDATRGMPQLPDPVGTLWLAVPALGVGGGILGGLVALVLVSALQGLEGIPPRRRLAVATVCGLVVGTAALATGGEAVGTGLTEIEQLLAGGEAAPLLALWKLLAATATALSGVPGGLIGPGLAVGGALGHGLAPLLPAVPPPLLVVVGMGGFVAGLLQSPLTVLVIVLEVADHHALVPPLMTTVFLAYGASRLVCDRPLYRALARGLAHQGRA</sequence>
<evidence type="ECO:0000313" key="12">
    <source>
        <dbReference type="Proteomes" id="UP000276634"/>
    </source>
</evidence>
<gene>
    <name evidence="11" type="ORF">EDC57_0598</name>
</gene>
<evidence type="ECO:0000256" key="3">
    <source>
        <dbReference type="ARBA" id="ARBA00022692"/>
    </source>
</evidence>
<feature type="transmembrane region" description="Helical" evidence="10">
    <location>
        <begin position="204"/>
        <end position="224"/>
    </location>
</feature>
<evidence type="ECO:0000256" key="1">
    <source>
        <dbReference type="ARBA" id="ARBA00004141"/>
    </source>
</evidence>
<comment type="caution">
    <text evidence="11">The sequence shown here is derived from an EMBL/GenBank/DDBJ whole genome shotgun (WGS) entry which is preliminary data.</text>
</comment>
<dbReference type="OrthoDB" id="9767361at2"/>
<keyword evidence="7" id="KW-0869">Chloride channel</keyword>
<keyword evidence="2" id="KW-0813">Transport</keyword>
<reference evidence="11 12" key="1">
    <citation type="submission" date="2018-11" db="EMBL/GenBank/DDBJ databases">
        <title>Genomic Encyclopedia of Type Strains, Phase IV (KMG-IV): sequencing the most valuable type-strain genomes for metagenomic binning, comparative biology and taxonomic classification.</title>
        <authorList>
            <person name="Goeker M."/>
        </authorList>
    </citation>
    <scope>NUCLEOTIDE SEQUENCE [LARGE SCALE GENOMIC DNA]</scope>
    <source>
        <strain evidence="11 12">DSM 100275</strain>
    </source>
</reference>
<evidence type="ECO:0000256" key="10">
    <source>
        <dbReference type="SAM" id="Phobius"/>
    </source>
</evidence>
<dbReference type="AlphaFoldDB" id="A0A3N1Y799"/>
<evidence type="ECO:0000256" key="8">
    <source>
        <dbReference type="ARBA" id="ARBA00023214"/>
    </source>
</evidence>
<evidence type="ECO:0000256" key="2">
    <source>
        <dbReference type="ARBA" id="ARBA00022448"/>
    </source>
</evidence>
<dbReference type="Gene3D" id="1.10.3080.10">
    <property type="entry name" value="Clc chloride channel"/>
    <property type="match status" value="1"/>
</dbReference>
<dbReference type="Proteomes" id="UP000276634">
    <property type="component" value="Unassembled WGS sequence"/>
</dbReference>
<keyword evidence="6 10" id="KW-0472">Membrane</keyword>
<keyword evidence="12" id="KW-1185">Reference proteome</keyword>
<evidence type="ECO:0000256" key="9">
    <source>
        <dbReference type="ARBA" id="ARBA00023303"/>
    </source>
</evidence>
<feature type="transmembrane region" description="Helical" evidence="10">
    <location>
        <begin position="397"/>
        <end position="418"/>
    </location>
</feature>
<dbReference type="Pfam" id="PF00654">
    <property type="entry name" value="Voltage_CLC"/>
    <property type="match status" value="1"/>
</dbReference>
<keyword evidence="8" id="KW-0868">Chloride</keyword>
<evidence type="ECO:0000256" key="4">
    <source>
        <dbReference type="ARBA" id="ARBA00022989"/>
    </source>
</evidence>
<dbReference type="PANTHER" id="PTHR43427:SF6">
    <property type="entry name" value="CHLORIDE CHANNEL PROTEIN CLC-E"/>
    <property type="match status" value="1"/>
</dbReference>
<accession>A0A3N1Y799</accession>
<evidence type="ECO:0000256" key="7">
    <source>
        <dbReference type="ARBA" id="ARBA00023173"/>
    </source>
</evidence>
<keyword evidence="9" id="KW-0407">Ion channel</keyword>
<keyword evidence="5" id="KW-0406">Ion transport</keyword>
<feature type="transmembrane region" description="Helical" evidence="10">
    <location>
        <begin position="278"/>
        <end position="296"/>
    </location>
</feature>
<dbReference type="GO" id="GO:0034707">
    <property type="term" value="C:chloride channel complex"/>
    <property type="evidence" value="ECO:0007669"/>
    <property type="project" value="UniProtKB-KW"/>
</dbReference>
<dbReference type="InterPro" id="IPR050368">
    <property type="entry name" value="ClC-type_chloride_channel"/>
</dbReference>
<feature type="transmembrane region" description="Helical" evidence="10">
    <location>
        <begin position="244"/>
        <end position="266"/>
    </location>
</feature>
<keyword evidence="4 10" id="KW-1133">Transmembrane helix</keyword>
<evidence type="ECO:0000256" key="6">
    <source>
        <dbReference type="ARBA" id="ARBA00023136"/>
    </source>
</evidence>
<keyword evidence="3 10" id="KW-0812">Transmembrane</keyword>
<proteinExistence type="predicted"/>